<evidence type="ECO:0000259" key="2">
    <source>
        <dbReference type="Pfam" id="PF07589"/>
    </source>
</evidence>
<dbReference type="InterPro" id="IPR013424">
    <property type="entry name" value="Ice-binding_C"/>
</dbReference>
<dbReference type="AlphaFoldDB" id="A0A7W9W7X3"/>
<feature type="chain" id="PRO_5031338886" description="Ice-binding protein C-terminal domain-containing protein" evidence="1">
    <location>
        <begin position="21"/>
        <end position="239"/>
    </location>
</feature>
<dbReference type="Proteomes" id="UP000520814">
    <property type="component" value="Unassembled WGS sequence"/>
</dbReference>
<proteinExistence type="predicted"/>
<gene>
    <name evidence="3" type="ORF">HNQ39_003486</name>
</gene>
<evidence type="ECO:0000256" key="1">
    <source>
        <dbReference type="SAM" id="SignalP"/>
    </source>
</evidence>
<feature type="domain" description="Ice-binding protein C-terminal" evidence="2">
    <location>
        <begin position="215"/>
        <end position="237"/>
    </location>
</feature>
<keyword evidence="4" id="KW-1185">Reference proteome</keyword>
<dbReference type="EMBL" id="JACHGW010000003">
    <property type="protein sequence ID" value="MBB6051676.1"/>
    <property type="molecule type" value="Genomic_DNA"/>
</dbReference>
<dbReference type="Pfam" id="PF07589">
    <property type="entry name" value="PEP-CTERM"/>
    <property type="match status" value="1"/>
</dbReference>
<reference evidence="3 4" key="1">
    <citation type="submission" date="2020-08" db="EMBL/GenBank/DDBJ databases">
        <title>Genomic Encyclopedia of Type Strains, Phase IV (KMG-IV): sequencing the most valuable type-strain genomes for metagenomic binning, comparative biology and taxonomic classification.</title>
        <authorList>
            <person name="Goeker M."/>
        </authorList>
    </citation>
    <scope>NUCLEOTIDE SEQUENCE [LARGE SCALE GENOMIC DNA]</scope>
    <source>
        <strain evidence="3 4">DSM 23562</strain>
    </source>
</reference>
<keyword evidence="1" id="KW-0732">Signal</keyword>
<comment type="caution">
    <text evidence="3">The sequence shown here is derived from an EMBL/GenBank/DDBJ whole genome shotgun (WGS) entry which is preliminary data.</text>
</comment>
<evidence type="ECO:0000313" key="4">
    <source>
        <dbReference type="Proteomes" id="UP000520814"/>
    </source>
</evidence>
<dbReference type="RefSeq" id="WP_184199129.1">
    <property type="nucleotide sequence ID" value="NZ_JACHGW010000003.1"/>
</dbReference>
<evidence type="ECO:0000313" key="3">
    <source>
        <dbReference type="EMBL" id="MBB6051676.1"/>
    </source>
</evidence>
<accession>A0A7W9W7X3</accession>
<name>A0A7W9W7X3_ARMRO</name>
<organism evidence="3 4">
    <name type="scientific">Armatimonas rosea</name>
    <dbReference type="NCBI Taxonomy" id="685828"/>
    <lineage>
        <taxon>Bacteria</taxon>
        <taxon>Bacillati</taxon>
        <taxon>Armatimonadota</taxon>
        <taxon>Armatimonadia</taxon>
        <taxon>Armatimonadales</taxon>
        <taxon>Armatimonadaceae</taxon>
        <taxon>Armatimonas</taxon>
    </lineage>
</organism>
<feature type="signal peptide" evidence="1">
    <location>
        <begin position="1"/>
        <end position="20"/>
    </location>
</feature>
<protein>
    <recommendedName>
        <fullName evidence="2">Ice-binding protein C-terminal domain-containing protein</fullName>
    </recommendedName>
</protein>
<dbReference type="NCBIfam" id="TIGR02595">
    <property type="entry name" value="PEP_CTERM"/>
    <property type="match status" value="1"/>
</dbReference>
<sequence>MKRLLALSVPLLALSAPAVAQTTLYDGAGGQRVSQYGGWLVFPPGFETFAGGATVLNTTLPDNSTQAGFSRFDQTLNRTQGFSLGFTLKVDSETHDGVNGPNRSGVSVIAITSDLMGIELGFWSDRIWAQSGPSFTKAEEGFFDTTAALTNYSLQISGSNYQLLANGTSVVSGALRNYSSSGLLAYNTTNFLFFGDNTTSARGAFRTSRVTLTNAPEPGTVGLLALGGLLLAHRRRRKE</sequence>